<dbReference type="PANTHER" id="PTHR34227">
    <property type="entry name" value="CHAPERONE PROTEIN YCDY"/>
    <property type="match status" value="1"/>
</dbReference>
<reference evidence="3 4" key="1">
    <citation type="submission" date="2014-05" db="EMBL/GenBank/DDBJ databases">
        <title>ATOL: Assembling a taxonomically balanced genome-scale reconstruction of the evolutionary history of the Enterobacteriaceae.</title>
        <authorList>
            <person name="Plunkett G.III."/>
            <person name="Neeno-Eckwall E.C."/>
            <person name="Glasner J.D."/>
            <person name="Perna N.T."/>
        </authorList>
    </citation>
    <scope>NUCLEOTIDE SEQUENCE [LARGE SCALE GENOMIC DNA]</scope>
    <source>
        <strain evidence="3 4">ATCC 33320</strain>
    </source>
</reference>
<evidence type="ECO:0000313" key="4">
    <source>
        <dbReference type="Proteomes" id="UP000028653"/>
    </source>
</evidence>
<dbReference type="Gene3D" id="1.10.3480.10">
    <property type="entry name" value="TorD-like"/>
    <property type="match status" value="1"/>
</dbReference>
<dbReference type="InterPro" id="IPR028611">
    <property type="entry name" value="DmsD_chaperone"/>
</dbReference>
<dbReference type="Pfam" id="PF02613">
    <property type="entry name" value="Nitrate_red_del"/>
    <property type="match status" value="1"/>
</dbReference>
<name>A0A085GET3_9ENTR</name>
<dbReference type="Proteomes" id="UP000028653">
    <property type="component" value="Unassembled WGS sequence"/>
</dbReference>
<protein>
    <recommendedName>
        <fullName evidence="2">Tat proofreading chaperone DmsD</fullName>
    </recommendedName>
    <alternativeName>
        <fullName evidence="2">DMSO reductase maturation protein</fullName>
    </alternativeName>
    <alternativeName>
        <fullName evidence="2">Twin-arginine leader-binding protein DmsD</fullName>
    </alternativeName>
</protein>
<comment type="caution">
    <text evidence="3">The sequence shown here is derived from an EMBL/GenBank/DDBJ whole genome shotgun (WGS) entry which is preliminary data.</text>
</comment>
<comment type="function">
    <text evidence="2">Required for biogenesis/assembly of DMSO reductase, but not for the interaction of the DmsA signal peptide with the Tat system. May be part of a chaperone cascade complex that facilitates a folding-maturation pathway for the substrate protein.</text>
</comment>
<dbReference type="GO" id="GO:0005048">
    <property type="term" value="F:signal sequence binding"/>
    <property type="evidence" value="ECO:0007669"/>
    <property type="project" value="InterPro"/>
</dbReference>
<dbReference type="InterPro" id="IPR020945">
    <property type="entry name" value="DMSO/NO3_reduct_chaperone"/>
</dbReference>
<evidence type="ECO:0000313" key="3">
    <source>
        <dbReference type="EMBL" id="KFC82228.1"/>
    </source>
</evidence>
<dbReference type="RefSeq" id="WP_051873668.1">
    <property type="nucleotide sequence ID" value="NZ_JMPI01000024.1"/>
</dbReference>
<dbReference type="STRING" id="1006004.GBAG_1734"/>
<dbReference type="HAMAP" id="MF_00940">
    <property type="entry name" value="DmsD_chaperone"/>
    <property type="match status" value="1"/>
</dbReference>
<evidence type="ECO:0000256" key="1">
    <source>
        <dbReference type="ARBA" id="ARBA00023186"/>
    </source>
</evidence>
<dbReference type="AlphaFoldDB" id="A0A085GET3"/>
<sequence>MSKSTSATTQRLATIALTGRVLGALYYQEPKSRDVASLYASLADPKWAEQWPVQHDELAAIAQRMTDGLDYSQESLSEAWQRLFIGPYALPASPWGSVYLDKESVLFGDSMLELRRWMRKNDISNEQESNEPEDHIGLLLMLAAWLAEEGLQQKVDELLAWHILPWSGRFLELFIAHAEHPFYQALGELTQITLAEWRTDLLIPVATKELHA</sequence>
<dbReference type="SUPFAM" id="SSF89155">
    <property type="entry name" value="TorD-like"/>
    <property type="match status" value="1"/>
</dbReference>
<keyword evidence="4" id="KW-1185">Reference proteome</keyword>
<dbReference type="EMBL" id="JMPI01000024">
    <property type="protein sequence ID" value="KFC82228.1"/>
    <property type="molecule type" value="Genomic_DNA"/>
</dbReference>
<gene>
    <name evidence="2 3" type="primary">dmsD</name>
    <name evidence="3" type="ORF">GBAG_1734</name>
</gene>
<evidence type="ECO:0000256" key="2">
    <source>
        <dbReference type="HAMAP-Rule" id="MF_00940"/>
    </source>
</evidence>
<accession>A0A085GET3</accession>
<organism evidence="3 4">
    <name type="scientific">Buttiauxella agrestis ATCC 33320</name>
    <dbReference type="NCBI Taxonomy" id="1006004"/>
    <lineage>
        <taxon>Bacteria</taxon>
        <taxon>Pseudomonadati</taxon>
        <taxon>Pseudomonadota</taxon>
        <taxon>Gammaproteobacteria</taxon>
        <taxon>Enterobacterales</taxon>
        <taxon>Enterobacteriaceae</taxon>
        <taxon>Buttiauxella</taxon>
    </lineage>
</organism>
<dbReference type="PIRSF" id="PIRSF004690">
    <property type="entry name" value="DmsD"/>
    <property type="match status" value="1"/>
</dbReference>
<dbReference type="eggNOG" id="COG3381">
    <property type="taxonomic scope" value="Bacteria"/>
</dbReference>
<dbReference type="InterPro" id="IPR036411">
    <property type="entry name" value="TorD-like_sf"/>
</dbReference>
<proteinExistence type="inferred from homology"/>
<dbReference type="OrthoDB" id="3174863at2"/>
<dbReference type="InterPro" id="IPR026269">
    <property type="entry name" value="DmsD-type"/>
</dbReference>
<dbReference type="NCBIfam" id="NF008632">
    <property type="entry name" value="PRK11621.1"/>
    <property type="match status" value="1"/>
</dbReference>
<dbReference type="InterPro" id="IPR050289">
    <property type="entry name" value="TorD/DmsD_chaperones"/>
</dbReference>
<keyword evidence="1 2" id="KW-0143">Chaperone</keyword>
<dbReference type="PANTHER" id="PTHR34227:SF6">
    <property type="entry name" value="TAT PROOFREADING CHAPERONE DMSD"/>
    <property type="match status" value="1"/>
</dbReference>
<comment type="similarity">
    <text evidence="2">Belongs to the TorD/DmsD family. DmsD subfamily.</text>
</comment>